<feature type="transmembrane region" description="Helical" evidence="2">
    <location>
        <begin position="44"/>
        <end position="64"/>
    </location>
</feature>
<dbReference type="AlphaFoldDB" id="A0A840WWC0"/>
<keyword evidence="2" id="KW-0472">Membrane</keyword>
<comment type="similarity">
    <text evidence="1">Belongs to the CPA3 antiporters (TC 2.A.63) subunit G family.</text>
</comment>
<proteinExistence type="inferred from homology"/>
<name>A0A840WWC0_9ACTN</name>
<reference evidence="3 4" key="1">
    <citation type="submission" date="2020-08" db="EMBL/GenBank/DDBJ databases">
        <title>Sequencing the genomes of 1000 actinobacteria strains.</title>
        <authorList>
            <person name="Klenk H.-P."/>
        </authorList>
    </citation>
    <scope>NUCLEOTIDE SEQUENCE [LARGE SCALE GENOMIC DNA]</scope>
    <source>
        <strain evidence="3 4">DSM 44598</strain>
    </source>
</reference>
<feature type="transmembrane region" description="Helical" evidence="2">
    <location>
        <begin position="76"/>
        <end position="96"/>
    </location>
</feature>
<dbReference type="GO" id="GO:0015385">
    <property type="term" value="F:sodium:proton antiporter activity"/>
    <property type="evidence" value="ECO:0007669"/>
    <property type="project" value="TreeGrafter"/>
</dbReference>
<dbReference type="PANTHER" id="PTHR34703:SF1">
    <property type="entry name" value="ANTIPORTER SUBUNIT MNHG2-RELATED"/>
    <property type="match status" value="1"/>
</dbReference>
<organism evidence="3 4">
    <name type="scientific">Nocardiopsis metallicus</name>
    <dbReference type="NCBI Taxonomy" id="179819"/>
    <lineage>
        <taxon>Bacteria</taxon>
        <taxon>Bacillati</taxon>
        <taxon>Actinomycetota</taxon>
        <taxon>Actinomycetes</taxon>
        <taxon>Streptosporangiales</taxon>
        <taxon>Nocardiopsidaceae</taxon>
        <taxon>Nocardiopsis</taxon>
    </lineage>
</organism>
<dbReference type="InterPro" id="IPR005133">
    <property type="entry name" value="PhaG_MnhG_YufB"/>
</dbReference>
<keyword evidence="2" id="KW-1133">Transmembrane helix</keyword>
<dbReference type="RefSeq" id="WP_184367985.1">
    <property type="nucleotide sequence ID" value="NZ_BAAAKM010000012.1"/>
</dbReference>
<dbReference type="Pfam" id="PF03334">
    <property type="entry name" value="PhaG_MnhG_YufB"/>
    <property type="match status" value="1"/>
</dbReference>
<dbReference type="NCBIfam" id="NF009314">
    <property type="entry name" value="PRK12674.1-2"/>
    <property type="match status" value="1"/>
</dbReference>
<comment type="caution">
    <text evidence="3">The sequence shown here is derived from an EMBL/GenBank/DDBJ whole genome shotgun (WGS) entry which is preliminary data.</text>
</comment>
<accession>A0A840WWC0</accession>
<keyword evidence="4" id="KW-1185">Reference proteome</keyword>
<dbReference type="PANTHER" id="PTHR34703">
    <property type="entry name" value="ANTIPORTER SUBUNIT MNHG2-RELATED"/>
    <property type="match status" value="1"/>
</dbReference>
<evidence type="ECO:0000313" key="4">
    <source>
        <dbReference type="Proteomes" id="UP000579647"/>
    </source>
</evidence>
<dbReference type="NCBIfam" id="TIGR01300">
    <property type="entry name" value="CPA3_mnhG_phaG"/>
    <property type="match status" value="1"/>
</dbReference>
<feature type="transmembrane region" description="Helical" evidence="2">
    <location>
        <begin position="12"/>
        <end position="32"/>
    </location>
</feature>
<protein>
    <submittedName>
        <fullName evidence="3">Multicomponent Na+:H+ antiporter subunit G</fullName>
    </submittedName>
</protein>
<dbReference type="Proteomes" id="UP000579647">
    <property type="component" value="Unassembled WGS sequence"/>
</dbReference>
<sequence length="136" mass="14641">MHEQLVVVLDWVAILCILAGAMLSFVAAVGLIRFPDLLSRMHTAAKPQVLGMLLVLLGIGLRIMPVEETGVFDFGTLILVGLFQVITVPVAGHIAARVGYRTGRIRHDLVVTDELEERLEATRRAEAAGRSGEGGS</sequence>
<evidence type="ECO:0000313" key="3">
    <source>
        <dbReference type="EMBL" id="MBB5494458.1"/>
    </source>
</evidence>
<evidence type="ECO:0000256" key="2">
    <source>
        <dbReference type="SAM" id="Phobius"/>
    </source>
</evidence>
<gene>
    <name evidence="3" type="ORF">HNR07_005595</name>
</gene>
<dbReference type="EMBL" id="JACHDO010000001">
    <property type="protein sequence ID" value="MBB5494458.1"/>
    <property type="molecule type" value="Genomic_DNA"/>
</dbReference>
<evidence type="ECO:0000256" key="1">
    <source>
        <dbReference type="ARBA" id="ARBA00008404"/>
    </source>
</evidence>
<keyword evidence="2" id="KW-0812">Transmembrane</keyword>